<feature type="compositionally biased region" description="Basic residues" evidence="1">
    <location>
        <begin position="294"/>
        <end position="303"/>
    </location>
</feature>
<feature type="compositionally biased region" description="Low complexity" evidence="1">
    <location>
        <begin position="284"/>
        <end position="293"/>
    </location>
</feature>
<evidence type="ECO:0000313" key="3">
    <source>
        <dbReference type="RefSeq" id="XP_006862429.1"/>
    </source>
</evidence>
<feature type="compositionally biased region" description="Low complexity" evidence="1">
    <location>
        <begin position="77"/>
        <end position="124"/>
    </location>
</feature>
<sequence>MTLGHPLDLELNYPNGTISNSTGVASLPSVLRPDLSHRDIKPMAGYHPPGKAPGTARGEAADPSPTRPPQCPSFINAARAPPVADPARVPSARRLQTRPAPAQPWLPAAAARRLRAPSRLSPRGGQAGRRGGRCAQQRRPGADGDGAAIVPQPLPGALEEPARRAGRRDSGGYLNPPAPAATPRPCPPPQFSAPPLWPPPALRSRHAAAAVPGAANGARSPLHRPPLSRARERLGAARPGPASRRLCLCRPGSWSPRSRRRVRPQSGSRVGPRQPRRPACPQSAPRAATYRGAAAHRRVVRAG</sequence>
<dbReference type="AlphaFoldDB" id="A0A9B0TL36"/>
<evidence type="ECO:0000256" key="1">
    <source>
        <dbReference type="SAM" id="MobiDB-lite"/>
    </source>
</evidence>
<feature type="region of interest" description="Disordered" evidence="1">
    <location>
        <begin position="39"/>
        <end position="303"/>
    </location>
</feature>
<feature type="compositionally biased region" description="Pro residues" evidence="1">
    <location>
        <begin position="176"/>
        <end position="201"/>
    </location>
</feature>
<dbReference type="GeneID" id="102821271"/>
<protein>
    <submittedName>
        <fullName evidence="3">Basic proline-rich protein-like</fullName>
    </submittedName>
</protein>
<proteinExistence type="predicted"/>
<organism evidence="2 3">
    <name type="scientific">Chrysochloris asiatica</name>
    <name type="common">Cape golden mole</name>
    <dbReference type="NCBI Taxonomy" id="185453"/>
    <lineage>
        <taxon>Eukaryota</taxon>
        <taxon>Metazoa</taxon>
        <taxon>Chordata</taxon>
        <taxon>Craniata</taxon>
        <taxon>Vertebrata</taxon>
        <taxon>Euteleostomi</taxon>
        <taxon>Mammalia</taxon>
        <taxon>Eutheria</taxon>
        <taxon>Afrotheria</taxon>
        <taxon>Chrysochloridae</taxon>
        <taxon>Chrysochlorinae</taxon>
        <taxon>Chrysochloris</taxon>
    </lineage>
</organism>
<reference evidence="3" key="1">
    <citation type="submission" date="2025-08" db="UniProtKB">
        <authorList>
            <consortium name="RefSeq"/>
        </authorList>
    </citation>
    <scope>IDENTIFICATION</scope>
    <source>
        <tissue evidence="3">Spleen</tissue>
    </source>
</reference>
<accession>A0A9B0TL36</accession>
<dbReference type="RefSeq" id="XP_006862429.1">
    <property type="nucleotide sequence ID" value="XM_006862367.1"/>
</dbReference>
<feature type="compositionally biased region" description="Low complexity" evidence="1">
    <location>
        <begin position="207"/>
        <end position="218"/>
    </location>
</feature>
<dbReference type="Proteomes" id="UP000504623">
    <property type="component" value="Unplaced"/>
</dbReference>
<feature type="compositionally biased region" description="Basic and acidic residues" evidence="1">
    <location>
        <begin position="160"/>
        <end position="170"/>
    </location>
</feature>
<evidence type="ECO:0000313" key="2">
    <source>
        <dbReference type="Proteomes" id="UP000504623"/>
    </source>
</evidence>
<gene>
    <name evidence="3" type="primary">LOC102821271</name>
</gene>
<name>A0A9B0TL36_CHRAS</name>
<keyword evidence="2" id="KW-1185">Reference proteome</keyword>